<comment type="caution">
    <text evidence="2">The sequence shown here is derived from an EMBL/GenBank/DDBJ whole genome shotgun (WGS) entry which is preliminary data.</text>
</comment>
<keyword evidence="1" id="KW-0812">Transmembrane</keyword>
<dbReference type="AlphaFoldDB" id="A0A8J5K4P0"/>
<dbReference type="EMBL" id="JAHLQT010013854">
    <property type="protein sequence ID" value="KAG7170567.1"/>
    <property type="molecule type" value="Genomic_DNA"/>
</dbReference>
<protein>
    <submittedName>
        <fullName evidence="2">Putative Atrial natriuretic peptide receptor 2-like 5</fullName>
    </submittedName>
</protein>
<keyword evidence="1" id="KW-1133">Transmembrane helix</keyword>
<reference evidence="2" key="1">
    <citation type="journal article" date="2021" name="Sci. Adv.">
        <title>The American lobster genome reveals insights on longevity, neural, and immune adaptations.</title>
        <authorList>
            <person name="Polinski J.M."/>
            <person name="Zimin A.V."/>
            <person name="Clark K.F."/>
            <person name="Kohn A.B."/>
            <person name="Sadowski N."/>
            <person name="Timp W."/>
            <person name="Ptitsyn A."/>
            <person name="Khanna P."/>
            <person name="Romanova D.Y."/>
            <person name="Williams P."/>
            <person name="Greenwood S.J."/>
            <person name="Moroz L.L."/>
            <person name="Walt D.R."/>
            <person name="Bodnar A.G."/>
        </authorList>
    </citation>
    <scope>NUCLEOTIDE SEQUENCE</scope>
    <source>
        <strain evidence="2">GMGI-L3</strain>
    </source>
</reference>
<keyword evidence="2" id="KW-0675">Receptor</keyword>
<keyword evidence="1" id="KW-0472">Membrane</keyword>
<sequence length="142" mass="16085">MEEELEEIQSSSSQEEITLVSIKVGWFYFNPVSKRGRTLHLIQMLVLPFIPIVALIAQNCIAMSNALKNQAAVNAVTLQVQDAVEIGKLLRALQLERTELGYYILSNASSTLRMNITTVYEQTNTIIENMRNWPELNEGDKQ</sequence>
<organism evidence="2 3">
    <name type="scientific">Homarus americanus</name>
    <name type="common">American lobster</name>
    <dbReference type="NCBI Taxonomy" id="6706"/>
    <lineage>
        <taxon>Eukaryota</taxon>
        <taxon>Metazoa</taxon>
        <taxon>Ecdysozoa</taxon>
        <taxon>Arthropoda</taxon>
        <taxon>Crustacea</taxon>
        <taxon>Multicrustacea</taxon>
        <taxon>Malacostraca</taxon>
        <taxon>Eumalacostraca</taxon>
        <taxon>Eucarida</taxon>
        <taxon>Decapoda</taxon>
        <taxon>Pleocyemata</taxon>
        <taxon>Astacidea</taxon>
        <taxon>Nephropoidea</taxon>
        <taxon>Nephropidae</taxon>
        <taxon>Homarus</taxon>
    </lineage>
</organism>
<feature type="non-terminal residue" evidence="2">
    <location>
        <position position="1"/>
    </location>
</feature>
<evidence type="ECO:0000313" key="2">
    <source>
        <dbReference type="EMBL" id="KAG7170567.1"/>
    </source>
</evidence>
<name>A0A8J5K4P0_HOMAM</name>
<evidence type="ECO:0000313" key="3">
    <source>
        <dbReference type="Proteomes" id="UP000747542"/>
    </source>
</evidence>
<feature type="transmembrane region" description="Helical" evidence="1">
    <location>
        <begin position="41"/>
        <end position="61"/>
    </location>
</feature>
<dbReference type="Proteomes" id="UP000747542">
    <property type="component" value="Unassembled WGS sequence"/>
</dbReference>
<evidence type="ECO:0000256" key="1">
    <source>
        <dbReference type="SAM" id="Phobius"/>
    </source>
</evidence>
<gene>
    <name evidence="2" type="primary">Npr2-L5</name>
    <name evidence="2" type="ORF">Hamer_G020658</name>
</gene>
<proteinExistence type="predicted"/>
<keyword evidence="3" id="KW-1185">Reference proteome</keyword>
<accession>A0A8J5K4P0</accession>